<sequence length="145" mass="15444">MARVLALAALLPAATALATPVLATDGAASPPPGAAPGDPARGRAIVANRQLSLCLLCHTGPIPEDRFQGNLAPDLRGVGQRWTADQLRQRIMDASQFNPSTIMPAYHKTAGLNRVAATYKDKTILTTQQIEDVVAWLQTLREPTP</sequence>
<keyword evidence="5" id="KW-0732">Signal</keyword>
<reference evidence="7 8" key="1">
    <citation type="submission" date="2019-11" db="EMBL/GenBank/DDBJ databases">
        <title>Type strains purchased from KCTC, JCM and DSMZ.</title>
        <authorList>
            <person name="Lu H."/>
        </authorList>
    </citation>
    <scope>NUCLEOTIDE SEQUENCE [LARGE SCALE GENOMIC DNA]</scope>
    <source>
        <strain evidence="7 8">KCTC 22382</strain>
    </source>
</reference>
<dbReference type="Proteomes" id="UP000475582">
    <property type="component" value="Unassembled WGS sequence"/>
</dbReference>
<evidence type="ECO:0000256" key="4">
    <source>
        <dbReference type="PROSITE-ProRule" id="PRU00433"/>
    </source>
</evidence>
<dbReference type="NCBIfam" id="TIGR04485">
    <property type="entry name" value="thiosulf_SoxX"/>
    <property type="match status" value="1"/>
</dbReference>
<keyword evidence="1 4" id="KW-0349">Heme</keyword>
<keyword evidence="2 4" id="KW-0479">Metal-binding</keyword>
<gene>
    <name evidence="7" type="primary">soxX</name>
    <name evidence="7" type="ORF">GM676_20545</name>
</gene>
<evidence type="ECO:0000313" key="7">
    <source>
        <dbReference type="EMBL" id="MTV39958.1"/>
    </source>
</evidence>
<dbReference type="GO" id="GO:0009055">
    <property type="term" value="F:electron transfer activity"/>
    <property type="evidence" value="ECO:0007669"/>
    <property type="project" value="InterPro"/>
</dbReference>
<evidence type="ECO:0000256" key="1">
    <source>
        <dbReference type="ARBA" id="ARBA00022617"/>
    </source>
</evidence>
<dbReference type="InterPro" id="IPR030999">
    <property type="entry name" value="Thiosulf_SoxX"/>
</dbReference>
<evidence type="ECO:0000256" key="5">
    <source>
        <dbReference type="SAM" id="SignalP"/>
    </source>
</evidence>
<evidence type="ECO:0000256" key="3">
    <source>
        <dbReference type="ARBA" id="ARBA00023004"/>
    </source>
</evidence>
<evidence type="ECO:0000313" key="8">
    <source>
        <dbReference type="Proteomes" id="UP000475582"/>
    </source>
</evidence>
<dbReference type="AlphaFoldDB" id="A0A6L6PLJ3"/>
<keyword evidence="8" id="KW-1185">Reference proteome</keyword>
<dbReference type="GO" id="GO:0020037">
    <property type="term" value="F:heme binding"/>
    <property type="evidence" value="ECO:0007669"/>
    <property type="project" value="InterPro"/>
</dbReference>
<dbReference type="EMBL" id="WNKY01000026">
    <property type="protein sequence ID" value="MTV39958.1"/>
    <property type="molecule type" value="Genomic_DNA"/>
</dbReference>
<dbReference type="OrthoDB" id="8775952at2"/>
<dbReference type="RefSeq" id="WP_155465755.1">
    <property type="nucleotide sequence ID" value="NZ_WNKY01000026.1"/>
</dbReference>
<dbReference type="Pfam" id="PF00034">
    <property type="entry name" value="Cytochrom_C"/>
    <property type="match status" value="1"/>
</dbReference>
<name>A0A6L6PLJ3_9BURK</name>
<dbReference type="InterPro" id="IPR009056">
    <property type="entry name" value="Cyt_c-like_dom"/>
</dbReference>
<dbReference type="InterPro" id="IPR036909">
    <property type="entry name" value="Cyt_c-like_dom_sf"/>
</dbReference>
<accession>A0A6L6PLJ3</accession>
<dbReference type="SUPFAM" id="SSF46626">
    <property type="entry name" value="Cytochrome c"/>
    <property type="match status" value="1"/>
</dbReference>
<proteinExistence type="predicted"/>
<evidence type="ECO:0000259" key="6">
    <source>
        <dbReference type="PROSITE" id="PS51007"/>
    </source>
</evidence>
<dbReference type="GO" id="GO:0046872">
    <property type="term" value="F:metal ion binding"/>
    <property type="evidence" value="ECO:0007669"/>
    <property type="project" value="UniProtKB-KW"/>
</dbReference>
<evidence type="ECO:0000256" key="2">
    <source>
        <dbReference type="ARBA" id="ARBA00022723"/>
    </source>
</evidence>
<dbReference type="Gene3D" id="1.10.760.10">
    <property type="entry name" value="Cytochrome c-like domain"/>
    <property type="match status" value="1"/>
</dbReference>
<feature type="chain" id="PRO_5026698430" evidence="5">
    <location>
        <begin position="24"/>
        <end position="145"/>
    </location>
</feature>
<organism evidence="7 8">
    <name type="scientific">Duganella radicis</name>
    <dbReference type="NCBI Taxonomy" id="551988"/>
    <lineage>
        <taxon>Bacteria</taxon>
        <taxon>Pseudomonadati</taxon>
        <taxon>Pseudomonadota</taxon>
        <taxon>Betaproteobacteria</taxon>
        <taxon>Burkholderiales</taxon>
        <taxon>Oxalobacteraceae</taxon>
        <taxon>Telluria group</taxon>
        <taxon>Duganella</taxon>
    </lineage>
</organism>
<comment type="caution">
    <text evidence="7">The sequence shown here is derived from an EMBL/GenBank/DDBJ whole genome shotgun (WGS) entry which is preliminary data.</text>
</comment>
<keyword evidence="3 4" id="KW-0408">Iron</keyword>
<feature type="signal peptide" evidence="5">
    <location>
        <begin position="1"/>
        <end position="23"/>
    </location>
</feature>
<dbReference type="PROSITE" id="PS51007">
    <property type="entry name" value="CYTC"/>
    <property type="match status" value="1"/>
</dbReference>
<protein>
    <submittedName>
        <fullName evidence="7">Sulfur oxidation c-type cytochrome SoxX</fullName>
    </submittedName>
</protein>
<feature type="domain" description="Cytochrome c" evidence="6">
    <location>
        <begin position="37"/>
        <end position="141"/>
    </location>
</feature>